<dbReference type="Proteomes" id="UP001217918">
    <property type="component" value="Unassembled WGS sequence"/>
</dbReference>
<name>A0AAD9I6L0_9PEZI</name>
<feature type="region of interest" description="Disordered" evidence="1">
    <location>
        <begin position="321"/>
        <end position="411"/>
    </location>
</feature>
<feature type="compositionally biased region" description="Pro residues" evidence="1">
    <location>
        <begin position="84"/>
        <end position="94"/>
    </location>
</feature>
<dbReference type="InterPro" id="IPR025122">
    <property type="entry name" value="DUF4048"/>
</dbReference>
<dbReference type="EMBL" id="JAQQPM010000006">
    <property type="protein sequence ID" value="KAK2072199.1"/>
    <property type="molecule type" value="Genomic_DNA"/>
</dbReference>
<evidence type="ECO:0000256" key="1">
    <source>
        <dbReference type="SAM" id="MobiDB-lite"/>
    </source>
</evidence>
<organism evidence="3 4">
    <name type="scientific">Phyllachora maydis</name>
    <dbReference type="NCBI Taxonomy" id="1825666"/>
    <lineage>
        <taxon>Eukaryota</taxon>
        <taxon>Fungi</taxon>
        <taxon>Dikarya</taxon>
        <taxon>Ascomycota</taxon>
        <taxon>Pezizomycotina</taxon>
        <taxon>Sordariomycetes</taxon>
        <taxon>Sordariomycetidae</taxon>
        <taxon>Phyllachorales</taxon>
        <taxon>Phyllachoraceae</taxon>
        <taxon>Phyllachora</taxon>
    </lineage>
</organism>
<feature type="region of interest" description="Disordered" evidence="1">
    <location>
        <begin position="154"/>
        <end position="194"/>
    </location>
</feature>
<feature type="domain" description="DUF4048" evidence="2">
    <location>
        <begin position="224"/>
        <end position="435"/>
    </location>
</feature>
<feature type="region of interest" description="Disordered" evidence="1">
    <location>
        <begin position="425"/>
        <end position="482"/>
    </location>
</feature>
<keyword evidence="4" id="KW-1185">Reference proteome</keyword>
<evidence type="ECO:0000313" key="4">
    <source>
        <dbReference type="Proteomes" id="UP001217918"/>
    </source>
</evidence>
<accession>A0AAD9I6L0</accession>
<feature type="compositionally biased region" description="Polar residues" evidence="1">
    <location>
        <begin position="368"/>
        <end position="377"/>
    </location>
</feature>
<reference evidence="3" key="1">
    <citation type="journal article" date="2023" name="Mol. Plant Microbe Interact.">
        <title>Elucidating the Obligate Nature and Biological Capacity of an Invasive Fungal Corn Pathogen.</title>
        <authorList>
            <person name="MacCready J.S."/>
            <person name="Roggenkamp E.M."/>
            <person name="Gdanetz K."/>
            <person name="Chilvers M.I."/>
        </authorList>
    </citation>
    <scope>NUCLEOTIDE SEQUENCE</scope>
    <source>
        <strain evidence="3">PM02</strain>
    </source>
</reference>
<gene>
    <name evidence="3" type="ORF">P8C59_006570</name>
</gene>
<dbReference type="Pfam" id="PF13257">
    <property type="entry name" value="DUF4048"/>
    <property type="match status" value="1"/>
</dbReference>
<feature type="compositionally biased region" description="Basic and acidic residues" evidence="1">
    <location>
        <begin position="154"/>
        <end position="169"/>
    </location>
</feature>
<feature type="compositionally biased region" description="Low complexity" evidence="1">
    <location>
        <begin position="40"/>
        <end position="75"/>
    </location>
</feature>
<sequence>MEHTISLNHSLEEAMFQSEELPSLPHLGHCGGATVEADVESSVVSASPTSSSETPETPWTRSTRSTRSPSSASRTNRLSLTLPIAPPTPYPSRPVPLSSSTASYPPTPIDTPALLSPTEPGEFITAIASQERRVLELREELSRAEMELRQLKNKFTMHEASRKRAERRNAQALRSSAPQQDTPAPDGAARPSSELDRRKALLLGLQSQANTAEHARRRMFSGGHTKTLSLLSPQKNSFAVLEDAPEDADLAPQTPGANVSDHLGRRGPVTPAYLSKRASWTPRSIHQQTTGMKQMAEDFRTNLWTFVEDLRQATVGEEPITGLGPHVRGLDGVMRPTGTSARFGEDQQDTIRASTASARPRADAAFEQTPTPTSNGRPINMEEPEQPDAGTPSRPPGQMTRAMSEAAQNRAKDLSWTADALDDEDWSSWDAPSVKSERWSGSTVAGHEMSGPGPEKTDENAAPLSRSKPGKTSAPSAVRSPLSPLSAKLEELLPPMLNQLAPSNIKRTASEFLTDWERNLLLAIPATDKAKNV</sequence>
<evidence type="ECO:0000313" key="3">
    <source>
        <dbReference type="EMBL" id="KAK2072199.1"/>
    </source>
</evidence>
<evidence type="ECO:0000259" key="2">
    <source>
        <dbReference type="Pfam" id="PF13257"/>
    </source>
</evidence>
<feature type="compositionally biased region" description="Polar residues" evidence="1">
    <location>
        <begin position="172"/>
        <end position="182"/>
    </location>
</feature>
<protein>
    <recommendedName>
        <fullName evidence="2">DUF4048 domain-containing protein</fullName>
    </recommendedName>
</protein>
<feature type="region of interest" description="Disordered" evidence="1">
    <location>
        <begin position="27"/>
        <end position="118"/>
    </location>
</feature>
<proteinExistence type="predicted"/>
<comment type="caution">
    <text evidence="3">The sequence shown here is derived from an EMBL/GenBank/DDBJ whole genome shotgun (WGS) entry which is preliminary data.</text>
</comment>
<dbReference type="AlphaFoldDB" id="A0AAD9I6L0"/>